<proteinExistence type="predicted"/>
<keyword evidence="3" id="KW-1185">Reference proteome</keyword>
<evidence type="ECO:0000256" key="1">
    <source>
        <dbReference type="SAM" id="Phobius"/>
    </source>
</evidence>
<evidence type="ECO:0000313" key="2">
    <source>
        <dbReference type="EMBL" id="QQN58974.1"/>
    </source>
</evidence>
<gene>
    <name evidence="2" type="ORF">I6H88_21580</name>
</gene>
<evidence type="ECO:0000313" key="3">
    <source>
        <dbReference type="Proteomes" id="UP000595426"/>
    </source>
</evidence>
<keyword evidence="1" id="KW-1133">Transmembrane helix</keyword>
<dbReference type="InterPro" id="IPR007352">
    <property type="entry name" value="DUF420"/>
</dbReference>
<dbReference type="AlphaFoldDB" id="A0A7T7ZYC1"/>
<dbReference type="Proteomes" id="UP000595426">
    <property type="component" value="Chromosome"/>
</dbReference>
<feature type="transmembrane region" description="Helical" evidence="1">
    <location>
        <begin position="79"/>
        <end position="105"/>
    </location>
</feature>
<organism evidence="2 3">
    <name type="scientific">Elizabethkingia bruuniana</name>
    <dbReference type="NCBI Taxonomy" id="1756149"/>
    <lineage>
        <taxon>Bacteria</taxon>
        <taxon>Pseudomonadati</taxon>
        <taxon>Bacteroidota</taxon>
        <taxon>Flavobacteriia</taxon>
        <taxon>Flavobacteriales</taxon>
        <taxon>Weeksellaceae</taxon>
        <taxon>Elizabethkingia</taxon>
    </lineage>
</organism>
<feature type="transmembrane region" description="Helical" evidence="1">
    <location>
        <begin position="126"/>
        <end position="150"/>
    </location>
</feature>
<dbReference type="Pfam" id="PF04238">
    <property type="entry name" value="DUF420"/>
    <property type="match status" value="1"/>
</dbReference>
<name>A0A7T7ZYC1_9FLAO</name>
<dbReference type="RefSeq" id="WP_080747069.1">
    <property type="nucleotide sequence ID" value="NZ_CP067018.1"/>
</dbReference>
<keyword evidence="1" id="KW-0472">Membrane</keyword>
<protein>
    <submittedName>
        <fullName evidence="2">DUF420 domain-containing protein</fullName>
    </submittedName>
</protein>
<feature type="transmembrane region" description="Helical" evidence="1">
    <location>
        <begin position="6"/>
        <end position="28"/>
    </location>
</feature>
<reference evidence="2 3" key="1">
    <citation type="submission" date="2020-12" db="EMBL/GenBank/DDBJ databases">
        <title>FDA dAtabase for Regulatory Grade micrObial Sequences (FDA-ARGOS): Supporting development and validation of Infectious Disease Dx tests.</title>
        <authorList>
            <person name="Kerrigan L."/>
            <person name="Long C."/>
            <person name="Tallon L."/>
            <person name="Sadzewicz L."/>
            <person name="Zhao X."/>
            <person name="Boylan J."/>
            <person name="Ott S."/>
            <person name="Bowen H."/>
            <person name="Vavikolanu K."/>
            <person name="Mehta A."/>
            <person name="Aluvathingal J."/>
            <person name="Nadendla S."/>
            <person name="Yan Y."/>
            <person name="Sichtig H."/>
        </authorList>
    </citation>
    <scope>NUCLEOTIDE SEQUENCE [LARGE SCALE GENOMIC DNA]</scope>
    <source>
        <strain evidence="2 3">FDAARGOS_1031</strain>
    </source>
</reference>
<accession>A0A7T7ZYC1</accession>
<sequence length="151" mass="16878">MNITFFIVIGLLILSMAAPFITLYAVSLIRKKNYSGHIKIQKTLFWIFVTSVIILELQIRFSGGSGSLVAESKYAETTFFKAVLIAHIIGAVLTFLIWGFTIFNSNRKWKGSEIFAGKLHVNHKKLGYITIAGQVYTSVSALMVCTMAFFL</sequence>
<dbReference type="EMBL" id="CP067018">
    <property type="protein sequence ID" value="QQN58974.1"/>
    <property type="molecule type" value="Genomic_DNA"/>
</dbReference>
<feature type="transmembrane region" description="Helical" evidence="1">
    <location>
        <begin position="40"/>
        <end position="59"/>
    </location>
</feature>
<keyword evidence="1" id="KW-0812">Transmembrane</keyword>